<dbReference type="InterPro" id="IPR058056">
    <property type="entry name" value="WH_TANC1/2"/>
</dbReference>
<feature type="domain" description="TANC1/2-like winged helix" evidence="7">
    <location>
        <begin position="556"/>
        <end position="639"/>
    </location>
</feature>
<dbReference type="InterPro" id="IPR018391">
    <property type="entry name" value="PQQ_b-propeller_rpt"/>
</dbReference>
<dbReference type="Pfam" id="PF00400">
    <property type="entry name" value="WD40"/>
    <property type="match status" value="10"/>
</dbReference>
<dbReference type="CDD" id="cd00200">
    <property type="entry name" value="WD40"/>
    <property type="match status" value="3"/>
</dbReference>
<evidence type="ECO:0000313" key="9">
    <source>
        <dbReference type="Proteomes" id="UP000241890"/>
    </source>
</evidence>
<evidence type="ECO:0000259" key="7">
    <source>
        <dbReference type="Pfam" id="PF25521"/>
    </source>
</evidence>
<feature type="repeat" description="WD" evidence="3">
    <location>
        <begin position="855"/>
        <end position="894"/>
    </location>
</feature>
<dbReference type="PROSITE" id="PS50294">
    <property type="entry name" value="WD_REPEATS_REGION"/>
    <property type="match status" value="16"/>
</dbReference>
<dbReference type="SUPFAM" id="SSF52200">
    <property type="entry name" value="Toll/Interleukin receptor TIR domain"/>
    <property type="match status" value="1"/>
</dbReference>
<dbReference type="InterPro" id="IPR015943">
    <property type="entry name" value="WD40/YVTN_repeat-like_dom_sf"/>
</dbReference>
<dbReference type="SMART" id="SM00564">
    <property type="entry name" value="PQQ"/>
    <property type="match status" value="15"/>
</dbReference>
<feature type="repeat" description="WD" evidence="3">
    <location>
        <begin position="975"/>
        <end position="1014"/>
    </location>
</feature>
<dbReference type="Gene3D" id="3.40.50.10140">
    <property type="entry name" value="Toll/interleukin-1 receptor homology (TIR) domain"/>
    <property type="match status" value="1"/>
</dbReference>
<dbReference type="InterPro" id="IPR020472">
    <property type="entry name" value="WD40_PAC1"/>
</dbReference>
<dbReference type="GO" id="GO:0007165">
    <property type="term" value="P:signal transduction"/>
    <property type="evidence" value="ECO:0007669"/>
    <property type="project" value="InterPro"/>
</dbReference>
<keyword evidence="2" id="KW-0677">Repeat</keyword>
<feature type="repeat" description="WD" evidence="3">
    <location>
        <begin position="935"/>
        <end position="974"/>
    </location>
</feature>
<feature type="repeat" description="WD" evidence="3">
    <location>
        <begin position="1256"/>
        <end position="1295"/>
    </location>
</feature>
<evidence type="ECO:0000313" key="8">
    <source>
        <dbReference type="EMBL" id="GBG30089.1"/>
    </source>
</evidence>
<dbReference type="Pfam" id="PF25521">
    <property type="entry name" value="WHD_TANC1"/>
    <property type="match status" value="1"/>
</dbReference>
<gene>
    <name evidence="8" type="ORF">FCC1311_063092</name>
</gene>
<dbReference type="SUPFAM" id="SSF52540">
    <property type="entry name" value="P-loop containing nucleoside triphosphate hydrolases"/>
    <property type="match status" value="1"/>
</dbReference>
<feature type="repeat" description="WD" evidence="3">
    <location>
        <begin position="1015"/>
        <end position="1054"/>
    </location>
</feature>
<feature type="repeat" description="WD" evidence="3">
    <location>
        <begin position="815"/>
        <end position="854"/>
    </location>
</feature>
<dbReference type="InterPro" id="IPR001680">
    <property type="entry name" value="WD40_rpt"/>
</dbReference>
<sequence>MVFQKAWHGALSYNMANQLHFDYCDPETSEVCYLIEQFKDKVNGKKRDQDFDAFISHEWGVHKIAKQLAIRLEKEYKLKIWLDEKQVMGDVDQSMAEGIDGSKIFLVLATKKYMRKVNSGDRRDNCLKEFSQASSLRADRIVVAAMEEDMLETATQWTGRFQLALTRQEPVNLSTISDEAIERLAEAICRRIDTPEASSDLTPLMRDIYPRLCPCNSDVWAKGKAAKFTQGTRSWILDELCNWYTSEKSKVFILLGDGGVGKSVIMAELCHRGDALRIGTEACHDQTDKINKLRRKSSRIRSLWRRSAKERPFISVAAFHFFRHDDGTAASPTEAILSIAWQLCRAIPGFDEVLEEEVNFEGLRAKSLADLFKTLLVVPLSNPRFKSTPRQVVVLDALDECSKSDELLRKVVRAWKEAIPTWLSLVVSTRPEAEIERAINNISLDNTVLELQNEENSRDIKLHIVHLLEDMKDIVEQDDVRECAEFLSERSEGLFLWASFLPETLKRAHEKKHNGQLTMRDILENDAIPNGLGGMFDEYFERLYDKVGGADVYKALLAPIVAAREPLSVKQLSVALGKSHNEMADIVDDARNLLYKGSDGRVALIHKRMADWLSNRELSGSRLSVDVTMGHAHLAEYCRGTQDSEFALRHAIFHCVKSGELGKAFALLNNFTWVKRVISIGSDEDQRHATIGYLLRDCAELGINFAPESDTPRLLSKAVHALSFDPNELASQVLARFGHDSKNPLVLSMEPPDAPWLDPLYASLPHARDPLQHVLIGHSSGVMSVAIQDDTIVSGGADNTVRIWNAKTGREQRVLEGHNDSVKSVAIDGDIIVSGSDDETVRTWNAKTGEEQHVLKGHTDAVRSVAIEGDLIVSGSWDETVRTWNAKTGEEQHVLKGHSGPVSSVAIDRNVIVYGSWDETMCIWNAKTGEEQHVLNGHFDMINSVAIEGDTIVSGSNDQTVEIWNATSGEEQHVLTGHFDSVYSVAIEGDIIVSGSEDKTVRIWDAKTGVEQHVLEGHSEVVNSVAIQGDTIVSGSWDNTVRIWNASSSEEERNHEKHLVDVQEVAFEGDFIVYANDEMVRIWDARLGEELRVLEGHYDTVASVAIDGDLIVSGSWDETVRTWSARSGEQQHKLGGFWNSINTVAIYEYSIVFGSRDNTVRFRRFIYDKEDIVLRGHLSVVNSVAIGNDGGIIVSGSDDKTVRIWDTWREKELHVLRGHFGAVYGVAIEGDVVVSGSCDKTVRIWNAKTGEEQRVLEGHTDEVNSVTIYGDMIVSGSDDKTVRIWNAETGEEQRVLKGHTDAVSSVAIHSDMIVSGSNDNTVRIWNAETGEGRQILEGHSDRVNSVAIEGNMIVSGSDDETVRIWNADTGEEQHVLDSHCDWVFSVAIYGSRIVSGSDDNTVRVWDFEFGEEEYCIEGTPISVQTLATKDGAIVSGLSDGTVRTWSAETGEKQHLFKGHSDWVVSVAIENDIIVSGSHDMTVRVWNAKTGKEQHVFEGHSGRVSSVAIHGGIIVSGSWDMTVRIWDAKTGEPQHVLEGHTAAVEKVTIEGDTIISQASDRTRYWKLSSGKELNAGEEREFRDAASNCLHVDGGTHVESWEGVGFTTDSRINFDASIRCGDLYFVVDDREMLHILRGQR</sequence>
<dbReference type="GO" id="GO:0005634">
    <property type="term" value="C:nucleus"/>
    <property type="evidence" value="ECO:0007669"/>
    <property type="project" value="TreeGrafter"/>
</dbReference>
<feature type="domain" description="Nephrocystin 3-like N-terminal" evidence="6">
    <location>
        <begin position="231"/>
        <end position="429"/>
    </location>
</feature>
<evidence type="ECO:0000259" key="5">
    <source>
        <dbReference type="Pfam" id="PF13676"/>
    </source>
</evidence>
<dbReference type="Proteomes" id="UP000241890">
    <property type="component" value="Unassembled WGS sequence"/>
</dbReference>
<feature type="repeat" description="WD" evidence="3">
    <location>
        <begin position="1456"/>
        <end position="1495"/>
    </location>
</feature>
<proteinExistence type="predicted"/>
<dbReference type="SUPFAM" id="SSF50978">
    <property type="entry name" value="WD40 repeat-like"/>
    <property type="match status" value="4"/>
</dbReference>
<dbReference type="Gene3D" id="2.130.10.10">
    <property type="entry name" value="YVTN repeat-like/Quinoprotein amine dehydrogenase"/>
    <property type="match status" value="6"/>
</dbReference>
<dbReference type="InterPro" id="IPR002372">
    <property type="entry name" value="PQQ_rpt_dom"/>
</dbReference>
<dbReference type="InterPro" id="IPR019775">
    <property type="entry name" value="WD40_repeat_CS"/>
</dbReference>
<evidence type="ECO:0000259" key="4">
    <source>
        <dbReference type="Pfam" id="PF13360"/>
    </source>
</evidence>
<feature type="repeat" description="WD" evidence="3">
    <location>
        <begin position="1174"/>
        <end position="1215"/>
    </location>
</feature>
<evidence type="ECO:0000256" key="2">
    <source>
        <dbReference type="ARBA" id="ARBA00022737"/>
    </source>
</evidence>
<protein>
    <submittedName>
        <fullName evidence="8">Guanine nucleotide-binding protein subunit beta-1</fullName>
    </submittedName>
</protein>
<feature type="repeat" description="WD" evidence="3">
    <location>
        <begin position="1336"/>
        <end position="1375"/>
    </location>
</feature>
<feature type="repeat" description="WD" evidence="3">
    <location>
        <begin position="1094"/>
        <end position="1133"/>
    </location>
</feature>
<accession>A0A2R5GIE7</accession>
<dbReference type="Pfam" id="PF13676">
    <property type="entry name" value="TIR_2"/>
    <property type="match status" value="1"/>
</dbReference>
<dbReference type="InParanoid" id="A0A2R5GIE7"/>
<organism evidence="8 9">
    <name type="scientific">Hondaea fermentalgiana</name>
    <dbReference type="NCBI Taxonomy" id="2315210"/>
    <lineage>
        <taxon>Eukaryota</taxon>
        <taxon>Sar</taxon>
        <taxon>Stramenopiles</taxon>
        <taxon>Bigyra</taxon>
        <taxon>Labyrinthulomycetes</taxon>
        <taxon>Thraustochytrida</taxon>
        <taxon>Thraustochytriidae</taxon>
        <taxon>Hondaea</taxon>
    </lineage>
</organism>
<reference evidence="8 9" key="1">
    <citation type="submission" date="2017-12" db="EMBL/GenBank/DDBJ databases">
        <title>Sequencing, de novo assembly and annotation of complete genome of a new Thraustochytrid species, strain FCC1311.</title>
        <authorList>
            <person name="Sedici K."/>
            <person name="Godart F."/>
            <person name="Aiese Cigliano R."/>
            <person name="Sanseverino W."/>
            <person name="Barakat M."/>
            <person name="Ortet P."/>
            <person name="Marechal E."/>
            <person name="Cagnac O."/>
            <person name="Amato A."/>
        </authorList>
    </citation>
    <scope>NUCLEOTIDE SEQUENCE [LARGE SCALE GENOMIC DNA]</scope>
</reference>
<dbReference type="OrthoDB" id="674604at2759"/>
<name>A0A2R5GIE7_9STRA</name>
<feature type="repeat" description="WD" evidence="3">
    <location>
        <begin position="1296"/>
        <end position="1335"/>
    </location>
</feature>
<dbReference type="PANTHER" id="PTHR22847">
    <property type="entry name" value="WD40 REPEAT PROTEIN"/>
    <property type="match status" value="1"/>
</dbReference>
<dbReference type="PANTHER" id="PTHR22847:SF637">
    <property type="entry name" value="WD REPEAT DOMAIN 5B"/>
    <property type="match status" value="1"/>
</dbReference>
<feature type="repeat" description="WD" evidence="3">
    <location>
        <begin position="1496"/>
        <end position="1535"/>
    </location>
</feature>
<keyword evidence="1 3" id="KW-0853">WD repeat</keyword>
<dbReference type="PROSITE" id="PS50082">
    <property type="entry name" value="WD_REPEATS_2"/>
    <property type="match status" value="17"/>
</dbReference>
<dbReference type="Gene3D" id="3.40.50.300">
    <property type="entry name" value="P-loop containing nucleotide triphosphate hydrolases"/>
    <property type="match status" value="1"/>
</dbReference>
<feature type="domain" description="Pyrrolo-quinoline quinone repeat" evidence="4">
    <location>
        <begin position="778"/>
        <end position="971"/>
    </location>
</feature>
<dbReference type="EMBL" id="BEYU01000070">
    <property type="protein sequence ID" value="GBG30089.1"/>
    <property type="molecule type" value="Genomic_DNA"/>
</dbReference>
<dbReference type="InterPro" id="IPR027417">
    <property type="entry name" value="P-loop_NTPase"/>
</dbReference>
<comment type="caution">
    <text evidence="8">The sequence shown here is derived from an EMBL/GenBank/DDBJ whole genome shotgun (WGS) entry which is preliminary data.</text>
</comment>
<dbReference type="InterPro" id="IPR035897">
    <property type="entry name" value="Toll_tir_struct_dom_sf"/>
</dbReference>
<dbReference type="InterPro" id="IPR036322">
    <property type="entry name" value="WD40_repeat_dom_sf"/>
</dbReference>
<feature type="repeat" description="WD" evidence="3">
    <location>
        <begin position="775"/>
        <end position="814"/>
    </location>
</feature>
<feature type="domain" description="TIR" evidence="5">
    <location>
        <begin position="54"/>
        <end position="149"/>
    </location>
</feature>
<dbReference type="PROSITE" id="PS00678">
    <property type="entry name" value="WD_REPEATS_1"/>
    <property type="match status" value="13"/>
</dbReference>
<dbReference type="Pfam" id="PF24883">
    <property type="entry name" value="NPHP3_N"/>
    <property type="match status" value="1"/>
</dbReference>
<feature type="repeat" description="WD" evidence="3">
    <location>
        <begin position="1216"/>
        <end position="1255"/>
    </location>
</feature>
<feature type="repeat" description="WD" evidence="3">
    <location>
        <begin position="1055"/>
        <end position="1093"/>
    </location>
</feature>
<dbReference type="PRINTS" id="PR00320">
    <property type="entry name" value="GPROTEINBRPT"/>
</dbReference>
<dbReference type="SMART" id="SM00320">
    <property type="entry name" value="WD40"/>
    <property type="match status" value="19"/>
</dbReference>
<feature type="repeat" description="WD" evidence="3">
    <location>
        <begin position="1376"/>
        <end position="1415"/>
    </location>
</feature>
<evidence type="ECO:0000256" key="3">
    <source>
        <dbReference type="PROSITE-ProRule" id="PRU00221"/>
    </source>
</evidence>
<dbReference type="GO" id="GO:1990234">
    <property type="term" value="C:transferase complex"/>
    <property type="evidence" value="ECO:0007669"/>
    <property type="project" value="UniProtKB-ARBA"/>
</dbReference>
<dbReference type="InterPro" id="IPR000157">
    <property type="entry name" value="TIR_dom"/>
</dbReference>
<keyword evidence="9" id="KW-1185">Reference proteome</keyword>
<dbReference type="InterPro" id="IPR056884">
    <property type="entry name" value="NPHP3-like_N"/>
</dbReference>
<evidence type="ECO:0000259" key="6">
    <source>
        <dbReference type="Pfam" id="PF24883"/>
    </source>
</evidence>
<feature type="repeat" description="WD" evidence="3">
    <location>
        <begin position="895"/>
        <end position="934"/>
    </location>
</feature>
<dbReference type="Pfam" id="PF13360">
    <property type="entry name" value="PQQ_2"/>
    <property type="match status" value="1"/>
</dbReference>
<evidence type="ECO:0000256" key="1">
    <source>
        <dbReference type="ARBA" id="ARBA00022574"/>
    </source>
</evidence>